<dbReference type="GO" id="GO:0031460">
    <property type="term" value="P:glycine betaine transport"/>
    <property type="evidence" value="ECO:0007669"/>
    <property type="project" value="TreeGrafter"/>
</dbReference>
<evidence type="ECO:0000256" key="4">
    <source>
        <dbReference type="ARBA" id="ARBA00022989"/>
    </source>
</evidence>
<dbReference type="OrthoDB" id="3233284at2"/>
<dbReference type="InterPro" id="IPR035906">
    <property type="entry name" value="MetI-like_sf"/>
</dbReference>
<dbReference type="PANTHER" id="PTHR30177:SF4">
    <property type="entry name" value="OSMOPROTECTANT IMPORT PERMEASE PROTEIN OSMW"/>
    <property type="match status" value="1"/>
</dbReference>
<dbReference type="SUPFAM" id="SSF161098">
    <property type="entry name" value="MetI-like"/>
    <property type="match status" value="1"/>
</dbReference>
<evidence type="ECO:0000313" key="8">
    <source>
        <dbReference type="EMBL" id="TNM47232.1"/>
    </source>
</evidence>
<evidence type="ECO:0000256" key="5">
    <source>
        <dbReference type="ARBA" id="ARBA00023136"/>
    </source>
</evidence>
<evidence type="ECO:0000256" key="2">
    <source>
        <dbReference type="ARBA" id="ARBA00022448"/>
    </source>
</evidence>
<keyword evidence="5 6" id="KW-0472">Membrane</keyword>
<accession>A0A5C4WGI2</accession>
<protein>
    <submittedName>
        <fullName evidence="8">ABC transporter permease</fullName>
    </submittedName>
</protein>
<dbReference type="InterPro" id="IPR051204">
    <property type="entry name" value="ABC_transp_perm/SBD"/>
</dbReference>
<feature type="transmembrane region" description="Helical" evidence="6">
    <location>
        <begin position="48"/>
        <end position="75"/>
    </location>
</feature>
<sequence length="217" mass="22863">MTWVQANRDYVLDMLLQHVRLSVPAILISVLVAVLLGRIAWRWPRAGTVVLGTASLLYSVPALPLLIVIPVLLGIPLRSGLTLVVALAVYGTALLAGTAADAFRSVDERVREAAEAMGYSRAGLFWRVDLPLAVPVLLSGVRVITVSTVSLVTIGALVGIPSLGNLLTDGFQRDIRAEIVTGVVATMLLAVALDGLLVATGRLVTPWRGNVATGVTT</sequence>
<dbReference type="InterPro" id="IPR000515">
    <property type="entry name" value="MetI-like"/>
</dbReference>
<gene>
    <name evidence="8" type="ORF">FHP29_03435</name>
</gene>
<keyword evidence="3 6" id="KW-0812">Transmembrane</keyword>
<dbReference type="Gene3D" id="1.10.3720.10">
    <property type="entry name" value="MetI-like"/>
    <property type="match status" value="1"/>
</dbReference>
<dbReference type="GO" id="GO:0005886">
    <property type="term" value="C:plasma membrane"/>
    <property type="evidence" value="ECO:0007669"/>
    <property type="project" value="UniProtKB-SubCell"/>
</dbReference>
<comment type="similarity">
    <text evidence="6">Belongs to the binding-protein-dependent transport system permease family.</text>
</comment>
<keyword evidence="9" id="KW-1185">Reference proteome</keyword>
<proteinExistence type="inferred from homology"/>
<evidence type="ECO:0000313" key="9">
    <source>
        <dbReference type="Proteomes" id="UP000313231"/>
    </source>
</evidence>
<feature type="transmembrane region" description="Helical" evidence="6">
    <location>
        <begin position="81"/>
        <end position="103"/>
    </location>
</feature>
<name>A0A5C4WGI2_9ACTN</name>
<dbReference type="Pfam" id="PF00528">
    <property type="entry name" value="BPD_transp_1"/>
    <property type="match status" value="1"/>
</dbReference>
<feature type="transmembrane region" description="Helical" evidence="6">
    <location>
        <begin position="150"/>
        <end position="167"/>
    </location>
</feature>
<evidence type="ECO:0000256" key="6">
    <source>
        <dbReference type="RuleBase" id="RU363032"/>
    </source>
</evidence>
<evidence type="ECO:0000256" key="1">
    <source>
        <dbReference type="ARBA" id="ARBA00004141"/>
    </source>
</evidence>
<dbReference type="RefSeq" id="WP_139621459.1">
    <property type="nucleotide sequence ID" value="NZ_VDMP01000015.1"/>
</dbReference>
<keyword evidence="4 6" id="KW-1133">Transmembrane helix</keyword>
<dbReference type="AlphaFoldDB" id="A0A5C4WGI2"/>
<feature type="domain" description="ABC transmembrane type-1" evidence="7">
    <location>
        <begin position="15"/>
        <end position="197"/>
    </location>
</feature>
<dbReference type="Proteomes" id="UP000313231">
    <property type="component" value="Unassembled WGS sequence"/>
</dbReference>
<dbReference type="CDD" id="cd06261">
    <property type="entry name" value="TM_PBP2"/>
    <property type="match status" value="1"/>
</dbReference>
<dbReference type="EMBL" id="VDMP01000015">
    <property type="protein sequence ID" value="TNM47232.1"/>
    <property type="molecule type" value="Genomic_DNA"/>
</dbReference>
<reference evidence="8 9" key="1">
    <citation type="journal article" date="2016" name="Int. J. Syst. Evol. Microbiol.">
        <title>Nocardioides albidus sp. nov., an actinobacterium isolated from garden soil.</title>
        <authorList>
            <person name="Singh H."/>
            <person name="Du J."/>
            <person name="Trinh H."/>
            <person name="Won K."/>
            <person name="Yang J.E."/>
            <person name="Yin C."/>
            <person name="Kook M."/>
            <person name="Yi T.H."/>
        </authorList>
    </citation>
    <scope>NUCLEOTIDE SEQUENCE [LARGE SCALE GENOMIC DNA]</scope>
    <source>
        <strain evidence="8 9">CCTCC AB 2015297</strain>
    </source>
</reference>
<feature type="transmembrane region" description="Helical" evidence="6">
    <location>
        <begin position="21"/>
        <end position="41"/>
    </location>
</feature>
<evidence type="ECO:0000256" key="3">
    <source>
        <dbReference type="ARBA" id="ARBA00022692"/>
    </source>
</evidence>
<keyword evidence="2 6" id="KW-0813">Transport</keyword>
<comment type="subcellular location">
    <subcellularLocation>
        <location evidence="6">Cell membrane</location>
        <topology evidence="6">Multi-pass membrane protein</topology>
    </subcellularLocation>
    <subcellularLocation>
        <location evidence="1">Membrane</location>
        <topology evidence="1">Multi-pass membrane protein</topology>
    </subcellularLocation>
</comment>
<dbReference type="PANTHER" id="PTHR30177">
    <property type="entry name" value="GLYCINE BETAINE/L-PROLINE TRANSPORT SYSTEM PERMEASE PROTEIN PROW"/>
    <property type="match status" value="1"/>
</dbReference>
<comment type="caution">
    <text evidence="8">The sequence shown here is derived from an EMBL/GenBank/DDBJ whole genome shotgun (WGS) entry which is preliminary data.</text>
</comment>
<organism evidence="8 9">
    <name type="scientific">Nocardioides albidus</name>
    <dbReference type="NCBI Taxonomy" id="1517589"/>
    <lineage>
        <taxon>Bacteria</taxon>
        <taxon>Bacillati</taxon>
        <taxon>Actinomycetota</taxon>
        <taxon>Actinomycetes</taxon>
        <taxon>Propionibacteriales</taxon>
        <taxon>Nocardioidaceae</taxon>
        <taxon>Nocardioides</taxon>
    </lineage>
</organism>
<dbReference type="GO" id="GO:0055085">
    <property type="term" value="P:transmembrane transport"/>
    <property type="evidence" value="ECO:0007669"/>
    <property type="project" value="InterPro"/>
</dbReference>
<dbReference type="PROSITE" id="PS50928">
    <property type="entry name" value="ABC_TM1"/>
    <property type="match status" value="1"/>
</dbReference>
<evidence type="ECO:0000259" key="7">
    <source>
        <dbReference type="PROSITE" id="PS50928"/>
    </source>
</evidence>
<feature type="transmembrane region" description="Helical" evidence="6">
    <location>
        <begin position="179"/>
        <end position="199"/>
    </location>
</feature>